<gene>
    <name evidence="1" type="ORF">CTRU02_205155</name>
</gene>
<evidence type="ECO:0000313" key="2">
    <source>
        <dbReference type="Proteomes" id="UP000805649"/>
    </source>
</evidence>
<protein>
    <submittedName>
        <fullName evidence="1">Uncharacterized protein</fullName>
    </submittedName>
</protein>
<dbReference type="Proteomes" id="UP000805649">
    <property type="component" value="Unassembled WGS sequence"/>
</dbReference>
<name>A0ACC3Z3A3_COLTU</name>
<keyword evidence="2" id="KW-1185">Reference proteome</keyword>
<reference evidence="1 2" key="1">
    <citation type="journal article" date="2020" name="Phytopathology">
        <title>Genome Sequence Resources of Colletotrichum truncatum, C. plurivorum, C. musicola, and C. sojae: Four Species Pathogenic to Soybean (Glycine max).</title>
        <authorList>
            <person name="Rogerio F."/>
            <person name="Boufleur T.R."/>
            <person name="Ciampi-Guillardi M."/>
            <person name="Sukno S.A."/>
            <person name="Thon M.R."/>
            <person name="Massola Junior N.S."/>
            <person name="Baroncelli R."/>
        </authorList>
    </citation>
    <scope>NUCLEOTIDE SEQUENCE [LARGE SCALE GENOMIC DNA]</scope>
    <source>
        <strain evidence="1 2">CMES1059</strain>
    </source>
</reference>
<comment type="caution">
    <text evidence="1">The sequence shown here is derived from an EMBL/GenBank/DDBJ whole genome shotgun (WGS) entry which is preliminary data.</text>
</comment>
<sequence length="615" mass="68518">MVAKTETAALASAEKRRLSASYSDEATQHTKRACRTPLLQPDATENHPSPLTEWLDMALDTWVTNDATISLECPSSGLAIDEAPISYTDWQNSDACNANFDTSGYGERSPSGFNISSHNPQFDTTCSTIGQFGCDTEIVTGLNEADRVFWDDWSQPAVMDVSYEPENHRSSEALPNIHPTAANLPLALKSHLNSDDLKKNDTAENIQLEKPDTYSDTCFGVIYTNVTTSFTRKQDTTSVPVRIEPSANFLKFYFQDSNKYAGLITLPVLNKLLMDFDTKLDATLNRPQPTQTTGSRKKDQKTDEYRPNSESSLRIVVKGTMKEASNIGKLLSDAGFYLQHPSADDCDMDVEYFNPHYLVRPGSHMPRLGELDISSNDAATTPAGALDETSKSRLMRIFDSAGDDNILPTTAPSPRLRSTLKRHQLTALAMMSERECGLVEAPQFPLIWEKSTLPDGTATVVFSYWTKMLDLIEKALHSQGYSCQRVDGRMNLRDRATAILQFAEDPSCTVMLATISSAGEGIDLTAANFVHVIEPHWNPMVEAQAIARVHRIGQPYSVVATKYVTRNSVEEYVRWIQEDKLRLVAQSLNSDICQKEIDAERWKKLKLFLGRPDNS</sequence>
<accession>A0ACC3Z3A3</accession>
<proteinExistence type="predicted"/>
<dbReference type="EMBL" id="VUJX02000003">
    <property type="protein sequence ID" value="KAL0938545.1"/>
    <property type="molecule type" value="Genomic_DNA"/>
</dbReference>
<organism evidence="1 2">
    <name type="scientific">Colletotrichum truncatum</name>
    <name type="common">Anthracnose fungus</name>
    <name type="synonym">Colletotrichum capsici</name>
    <dbReference type="NCBI Taxonomy" id="5467"/>
    <lineage>
        <taxon>Eukaryota</taxon>
        <taxon>Fungi</taxon>
        <taxon>Dikarya</taxon>
        <taxon>Ascomycota</taxon>
        <taxon>Pezizomycotina</taxon>
        <taxon>Sordariomycetes</taxon>
        <taxon>Hypocreomycetidae</taxon>
        <taxon>Glomerellales</taxon>
        <taxon>Glomerellaceae</taxon>
        <taxon>Colletotrichum</taxon>
        <taxon>Colletotrichum truncatum species complex</taxon>
    </lineage>
</organism>
<evidence type="ECO:0000313" key="1">
    <source>
        <dbReference type="EMBL" id="KAL0938545.1"/>
    </source>
</evidence>